<dbReference type="Pfam" id="PF05551">
    <property type="entry name" value="zf-His_Me_endon"/>
    <property type="match status" value="1"/>
</dbReference>
<feature type="domain" description="Zinc-binding loop region of homing endonuclease" evidence="2">
    <location>
        <begin position="245"/>
        <end position="287"/>
    </location>
</feature>
<feature type="compositionally biased region" description="Basic and acidic residues" evidence="1">
    <location>
        <begin position="1"/>
        <end position="12"/>
    </location>
</feature>
<comment type="caution">
    <text evidence="3">The sequence shown here is derived from an EMBL/GenBank/DDBJ whole genome shotgun (WGS) entry which is preliminary data.</text>
</comment>
<evidence type="ECO:0000256" key="1">
    <source>
        <dbReference type="SAM" id="MobiDB-lite"/>
    </source>
</evidence>
<dbReference type="Proteomes" id="UP000193144">
    <property type="component" value="Unassembled WGS sequence"/>
</dbReference>
<sequence length="401" mass="44907">MEKRKRGDRDFESMAPSDWSYHPGQDLDVRPPASKKSKAAFSGARKTYRLADAYLKHEPIALAPDEAPNYYAEPLEPSASDLSQFVRASSIAVPETRAESGSERAVQIQRLLNLDKIPNERFTRCVCLLHAFDDAGFRMLVASRAYCLLELYLRHLLPWGHVGLGAKPTDIPLNSESLDGTWVGLGGCLPLFGSKYVQFTWYCQLCRKNHRHRLNSTWVVKLGAGDMTFAEWAGLIHSHSGFLRNQQRDSRELSHLCGNAECHNPGCLVVEPGAANNARRKCHQLKTCVCGAAKKCMPEGRGPTEIEKQRRIYANRVSLRRHPGRSAYWGHCTHDSCDWRIDAVQVTRLSPVTLAQRYFVHLTKAHPALLRIPAAVTESQEALSQIPSQLIVLSDEAGDEE</sequence>
<evidence type="ECO:0000313" key="3">
    <source>
        <dbReference type="EMBL" id="ORX97758.1"/>
    </source>
</evidence>
<reference evidence="3 4" key="1">
    <citation type="submission" date="2016-07" db="EMBL/GenBank/DDBJ databases">
        <title>Pervasive Adenine N6-methylation of Active Genes in Fungi.</title>
        <authorList>
            <consortium name="DOE Joint Genome Institute"/>
            <person name="Mondo S.J."/>
            <person name="Dannebaum R.O."/>
            <person name="Kuo R.C."/>
            <person name="Labutti K."/>
            <person name="Haridas S."/>
            <person name="Kuo A."/>
            <person name="Salamov A."/>
            <person name="Ahrendt S.R."/>
            <person name="Lipzen A."/>
            <person name="Sullivan W."/>
            <person name="Andreopoulos W.B."/>
            <person name="Clum A."/>
            <person name="Lindquist E."/>
            <person name="Daum C."/>
            <person name="Ramamoorthy G.K."/>
            <person name="Gryganskyi A."/>
            <person name="Culley D."/>
            <person name="Magnuson J.K."/>
            <person name="James T.Y."/>
            <person name="O'Malley M.A."/>
            <person name="Stajich J.E."/>
            <person name="Spatafora J.W."/>
            <person name="Visel A."/>
            <person name="Grigoriev I.V."/>
        </authorList>
    </citation>
    <scope>NUCLEOTIDE SEQUENCE [LARGE SCALE GENOMIC DNA]</scope>
    <source>
        <strain evidence="3 4">CBS 115471</strain>
    </source>
</reference>
<evidence type="ECO:0000313" key="4">
    <source>
        <dbReference type="Proteomes" id="UP000193144"/>
    </source>
</evidence>
<accession>A0A1Y1YII5</accession>
<dbReference type="EMBL" id="MCFA01000228">
    <property type="protein sequence ID" value="ORX97758.1"/>
    <property type="molecule type" value="Genomic_DNA"/>
</dbReference>
<gene>
    <name evidence="3" type="ORF">BCR34DRAFT_160477</name>
</gene>
<dbReference type="InterPro" id="IPR044930">
    <property type="entry name" value="Homing_endonuclease_His-Me"/>
</dbReference>
<dbReference type="Gene3D" id="3.90.75.10">
    <property type="entry name" value="Homing Intron 3 (I-ppo) Encoded Endonuclease, Chain A"/>
    <property type="match status" value="1"/>
</dbReference>
<feature type="region of interest" description="Disordered" evidence="1">
    <location>
        <begin position="1"/>
        <end position="40"/>
    </location>
</feature>
<protein>
    <recommendedName>
        <fullName evidence="2">Zinc-binding loop region of homing endonuclease domain-containing protein</fullName>
    </recommendedName>
</protein>
<dbReference type="InterPro" id="IPR044925">
    <property type="entry name" value="His-Me_finger_sf"/>
</dbReference>
<organism evidence="3 4">
    <name type="scientific">Clohesyomyces aquaticus</name>
    <dbReference type="NCBI Taxonomy" id="1231657"/>
    <lineage>
        <taxon>Eukaryota</taxon>
        <taxon>Fungi</taxon>
        <taxon>Dikarya</taxon>
        <taxon>Ascomycota</taxon>
        <taxon>Pezizomycotina</taxon>
        <taxon>Dothideomycetes</taxon>
        <taxon>Pleosporomycetidae</taxon>
        <taxon>Pleosporales</taxon>
        <taxon>Lindgomycetaceae</taxon>
        <taxon>Clohesyomyces</taxon>
    </lineage>
</organism>
<proteinExistence type="predicted"/>
<dbReference type="SUPFAM" id="SSF54060">
    <property type="entry name" value="His-Me finger endonucleases"/>
    <property type="match status" value="1"/>
</dbReference>
<dbReference type="InterPro" id="IPR008704">
    <property type="entry name" value="Endonuclease_Zinc-binding_loop"/>
</dbReference>
<dbReference type="GO" id="GO:0004519">
    <property type="term" value="F:endonuclease activity"/>
    <property type="evidence" value="ECO:0007669"/>
    <property type="project" value="InterPro"/>
</dbReference>
<evidence type="ECO:0000259" key="2">
    <source>
        <dbReference type="Pfam" id="PF05551"/>
    </source>
</evidence>
<dbReference type="AlphaFoldDB" id="A0A1Y1YII5"/>
<name>A0A1Y1YII5_9PLEO</name>
<keyword evidence="4" id="KW-1185">Reference proteome</keyword>